<accession>A0ACA9NGX9</accession>
<name>A0ACA9NGX9_9GLOM</name>
<dbReference type="EMBL" id="CAJVPU010016606">
    <property type="protein sequence ID" value="CAG8654280.1"/>
    <property type="molecule type" value="Genomic_DNA"/>
</dbReference>
<gene>
    <name evidence="1" type="ORF">DHETER_LOCUS9448</name>
</gene>
<keyword evidence="2" id="KW-1185">Reference proteome</keyword>
<organism evidence="1 2">
    <name type="scientific">Dentiscutata heterogama</name>
    <dbReference type="NCBI Taxonomy" id="1316150"/>
    <lineage>
        <taxon>Eukaryota</taxon>
        <taxon>Fungi</taxon>
        <taxon>Fungi incertae sedis</taxon>
        <taxon>Mucoromycota</taxon>
        <taxon>Glomeromycotina</taxon>
        <taxon>Glomeromycetes</taxon>
        <taxon>Diversisporales</taxon>
        <taxon>Gigasporaceae</taxon>
        <taxon>Dentiscutata</taxon>
    </lineage>
</organism>
<dbReference type="Proteomes" id="UP000789702">
    <property type="component" value="Unassembled WGS sequence"/>
</dbReference>
<comment type="caution">
    <text evidence="1">The sequence shown here is derived from an EMBL/GenBank/DDBJ whole genome shotgun (WGS) entry which is preliminary data.</text>
</comment>
<feature type="non-terminal residue" evidence="1">
    <location>
        <position position="135"/>
    </location>
</feature>
<proteinExistence type="predicted"/>
<evidence type="ECO:0000313" key="2">
    <source>
        <dbReference type="Proteomes" id="UP000789702"/>
    </source>
</evidence>
<reference evidence="1" key="1">
    <citation type="submission" date="2021-06" db="EMBL/GenBank/DDBJ databases">
        <authorList>
            <person name="Kallberg Y."/>
            <person name="Tangrot J."/>
            <person name="Rosling A."/>
        </authorList>
    </citation>
    <scope>NUCLEOTIDE SEQUENCE</scope>
    <source>
        <strain evidence="1">IL203A</strain>
    </source>
</reference>
<protein>
    <submittedName>
        <fullName evidence="1">2635_t:CDS:1</fullName>
    </submittedName>
</protein>
<sequence>MEEDQDHIRIPVIIDKEEQIIKESTLFTKYAAISQDESFIVILDSMFLLSEEHSKSLTFIENQKVLMKSDDFSNWSIAVSNEHQERFRLVAISCISQGDMQDLSGSENYSSCGFTKIWMIRNDFDINECNIEIEN</sequence>
<evidence type="ECO:0000313" key="1">
    <source>
        <dbReference type="EMBL" id="CAG8654280.1"/>
    </source>
</evidence>